<dbReference type="PANTHER" id="PTHR34861:SF10">
    <property type="entry name" value="CYCLASE"/>
    <property type="match status" value="1"/>
</dbReference>
<dbReference type="Proteomes" id="UP001219568">
    <property type="component" value="Unassembled WGS sequence"/>
</dbReference>
<dbReference type="Gene3D" id="3.50.30.50">
    <property type="entry name" value="Putative cyclase"/>
    <property type="match status" value="1"/>
</dbReference>
<reference evidence="2" key="2">
    <citation type="submission" date="2023-01" db="EMBL/GenBank/DDBJ databases">
        <authorList>
            <person name="Petersen C."/>
        </authorList>
    </citation>
    <scope>NUCLEOTIDE SEQUENCE</scope>
    <source>
        <strain evidence="2">IBT 15450</strain>
    </source>
</reference>
<dbReference type="InterPro" id="IPR037175">
    <property type="entry name" value="KFase_sf"/>
</dbReference>
<dbReference type="GO" id="GO:0004061">
    <property type="term" value="F:arylformamidase activity"/>
    <property type="evidence" value="ECO:0007669"/>
    <property type="project" value="InterPro"/>
</dbReference>
<gene>
    <name evidence="2" type="ORF">N7460_003466</name>
</gene>
<comment type="caution">
    <text evidence="2">The sequence shown here is derived from an EMBL/GenBank/DDBJ whole genome shotgun (WGS) entry which is preliminary data.</text>
</comment>
<dbReference type="InterPro" id="IPR007325">
    <property type="entry name" value="KFase/CYL"/>
</dbReference>
<dbReference type="Pfam" id="PF04199">
    <property type="entry name" value="Cyclase"/>
    <property type="match status" value="1"/>
</dbReference>
<organism evidence="2 3">
    <name type="scientific">Penicillium canescens</name>
    <dbReference type="NCBI Taxonomy" id="5083"/>
    <lineage>
        <taxon>Eukaryota</taxon>
        <taxon>Fungi</taxon>
        <taxon>Dikarya</taxon>
        <taxon>Ascomycota</taxon>
        <taxon>Pezizomycotina</taxon>
        <taxon>Eurotiomycetes</taxon>
        <taxon>Eurotiomycetidae</taxon>
        <taxon>Eurotiales</taxon>
        <taxon>Aspergillaceae</taxon>
        <taxon>Penicillium</taxon>
    </lineage>
</organism>
<dbReference type="GO" id="GO:0019441">
    <property type="term" value="P:L-tryptophan catabolic process to kynurenine"/>
    <property type="evidence" value="ECO:0007669"/>
    <property type="project" value="InterPro"/>
</dbReference>
<name>A0AAD6IG42_PENCN</name>
<dbReference type="EMBL" id="JAQJZL010000003">
    <property type="protein sequence ID" value="KAJ6047319.1"/>
    <property type="molecule type" value="Genomic_DNA"/>
</dbReference>
<accession>A0AAD6IG42</accession>
<protein>
    <submittedName>
        <fullName evidence="2">Cyclase</fullName>
    </submittedName>
</protein>
<comment type="similarity">
    <text evidence="1">Belongs to the Cyclase 1 superfamily.</text>
</comment>
<dbReference type="PANTHER" id="PTHR34861">
    <property type="match status" value="1"/>
</dbReference>
<evidence type="ECO:0000256" key="1">
    <source>
        <dbReference type="ARBA" id="ARBA00007865"/>
    </source>
</evidence>
<sequence>MQAVPFQPSSHQISEMRLPTLQELRERNPPTVHPDTAWIWGPEDEVGRLNLLTDPRIKETASKEITTGTVVSLNWDIHLPEFPAFGRPPCQTRLLPNASSDLVFDDTLSMNTQSGSQWDGFRHFGHMTKNVFYNGLLRADVLVGERCGIHAIANHGIVGRGVLLDYYRYAYETGKVYDPFSSHAISLQELLACAEFQGTELQIGDILLIRSGYTARYYELKHTDPRRLKEAGCLEPQFVGVEQSEEMKTWLHDSYFAAVAGDAPAFEVWPPKKDYHMHEYLLALWGMIVGEMFDLESLSEICNKRRKHTFFFTSAPINHRGGVASLANALAIL</sequence>
<proteinExistence type="inferred from homology"/>
<dbReference type="AlphaFoldDB" id="A0AAD6IG42"/>
<dbReference type="SUPFAM" id="SSF102198">
    <property type="entry name" value="Putative cyclase"/>
    <property type="match status" value="1"/>
</dbReference>
<evidence type="ECO:0000313" key="3">
    <source>
        <dbReference type="Proteomes" id="UP001219568"/>
    </source>
</evidence>
<keyword evidence="3" id="KW-1185">Reference proteome</keyword>
<evidence type="ECO:0000313" key="2">
    <source>
        <dbReference type="EMBL" id="KAJ6047319.1"/>
    </source>
</evidence>
<reference evidence="2" key="1">
    <citation type="journal article" date="2023" name="IMA Fungus">
        <title>Comparative genomic study of the Penicillium genus elucidates a diverse pangenome and 15 lateral gene transfer events.</title>
        <authorList>
            <person name="Petersen C."/>
            <person name="Sorensen T."/>
            <person name="Nielsen M.R."/>
            <person name="Sondergaard T.E."/>
            <person name="Sorensen J.L."/>
            <person name="Fitzpatrick D.A."/>
            <person name="Frisvad J.C."/>
            <person name="Nielsen K.L."/>
        </authorList>
    </citation>
    <scope>NUCLEOTIDE SEQUENCE</scope>
    <source>
        <strain evidence="2">IBT 15450</strain>
    </source>
</reference>